<dbReference type="EMBL" id="KB454495">
    <property type="protein sequence ID" value="EME31046.1"/>
    <property type="molecule type" value="Genomic_DNA"/>
</dbReference>
<evidence type="ECO:0000313" key="1">
    <source>
        <dbReference type="EMBL" id="EME31046.1"/>
    </source>
</evidence>
<dbReference type="Proteomes" id="UP000030680">
    <property type="component" value="Unassembled WGS sequence"/>
</dbReference>
<protein>
    <submittedName>
        <fullName evidence="1">Uncharacterized protein</fullName>
    </submittedName>
</protein>
<keyword evidence="2" id="KW-1185">Reference proteome</keyword>
<organism evidence="1 2">
    <name type="scientific">Galdieria sulphuraria</name>
    <name type="common">Red alga</name>
    <dbReference type="NCBI Taxonomy" id="130081"/>
    <lineage>
        <taxon>Eukaryota</taxon>
        <taxon>Rhodophyta</taxon>
        <taxon>Bangiophyceae</taxon>
        <taxon>Galdieriales</taxon>
        <taxon>Galdieriaceae</taxon>
        <taxon>Galdieria</taxon>
    </lineage>
</organism>
<proteinExistence type="predicted"/>
<sequence>MRIQHFFPESLILQLGRCLEILESENALPAPEVADSSYDRWRELEPIPIVPNAELSSMEWQQLDRGILELAKVCLYTFKNLSCAWIVDMSPLNVNLAITNPQVHEQWNKAVSYLYAHFAKCFEQHNWLWIAGVSDEWLDLDIFLNTTNRHNAPCRLYYKNEWINSEAKSLVKDNYHSHSRSFPFQVLKAVERNAIQLLILQVPHLWWYQLRSGDIRDPRILWQVSHHHHQALYTNILLMMWLVL</sequence>
<dbReference type="AlphaFoldDB" id="M2W5I5"/>
<gene>
    <name evidence="1" type="ORF">Gasu_18030</name>
</gene>
<dbReference type="RefSeq" id="XP_005707566.1">
    <property type="nucleotide sequence ID" value="XM_005707509.1"/>
</dbReference>
<dbReference type="OrthoDB" id="8895at2759"/>
<dbReference type="KEGG" id="gsl:Gasu_18030"/>
<accession>M2W5I5</accession>
<reference evidence="2" key="1">
    <citation type="journal article" date="2013" name="Science">
        <title>Gene transfer from bacteria and archaea facilitated evolution of an extremophilic eukaryote.</title>
        <authorList>
            <person name="Schonknecht G."/>
            <person name="Chen W.H."/>
            <person name="Ternes C.M."/>
            <person name="Barbier G.G."/>
            <person name="Shrestha R.P."/>
            <person name="Stanke M."/>
            <person name="Brautigam A."/>
            <person name="Baker B.J."/>
            <person name="Banfield J.F."/>
            <person name="Garavito R.M."/>
            <person name="Carr K."/>
            <person name="Wilkerson C."/>
            <person name="Rensing S.A."/>
            <person name="Gagneul D."/>
            <person name="Dickenson N.E."/>
            <person name="Oesterhelt C."/>
            <person name="Lercher M.J."/>
            <person name="Weber A.P."/>
        </authorList>
    </citation>
    <scope>NUCLEOTIDE SEQUENCE [LARGE SCALE GENOMIC DNA]</scope>
    <source>
        <strain evidence="2">074W</strain>
    </source>
</reference>
<name>M2W5I5_GALSU</name>
<dbReference type="Gramene" id="EME31046">
    <property type="protein sequence ID" value="EME31046"/>
    <property type="gene ID" value="Gasu_18030"/>
</dbReference>
<dbReference type="GeneID" id="17089730"/>
<evidence type="ECO:0000313" key="2">
    <source>
        <dbReference type="Proteomes" id="UP000030680"/>
    </source>
</evidence>